<feature type="compositionally biased region" description="Low complexity" evidence="3">
    <location>
        <begin position="194"/>
        <end position="210"/>
    </location>
</feature>
<feature type="region of interest" description="Disordered" evidence="3">
    <location>
        <begin position="438"/>
        <end position="458"/>
    </location>
</feature>
<dbReference type="Gene3D" id="3.10.20.90">
    <property type="entry name" value="Phosphatidylinositol 3-kinase Catalytic Subunit, Chain A, domain 1"/>
    <property type="match status" value="1"/>
</dbReference>
<feature type="compositionally biased region" description="Polar residues" evidence="3">
    <location>
        <begin position="300"/>
        <end position="309"/>
    </location>
</feature>
<name>A0A6P7K7N7_9TELE</name>
<dbReference type="AlphaFoldDB" id="A0A6P7K7N7"/>
<reference evidence="6" key="1">
    <citation type="submission" date="2025-08" db="UniProtKB">
        <authorList>
            <consortium name="RefSeq"/>
        </authorList>
    </citation>
    <scope>IDENTIFICATION</scope>
</reference>
<evidence type="ECO:0000313" key="6">
    <source>
        <dbReference type="RefSeq" id="XP_028283571.1"/>
    </source>
</evidence>
<dbReference type="Proteomes" id="UP000515145">
    <property type="component" value="Chromosome 17"/>
</dbReference>
<comment type="subcellular location">
    <subcellularLocation>
        <location evidence="1">Nucleus</location>
    </subcellularLocation>
</comment>
<proteinExistence type="predicted"/>
<dbReference type="InterPro" id="IPR029071">
    <property type="entry name" value="Ubiquitin-like_domsf"/>
</dbReference>
<feature type="compositionally biased region" description="Low complexity" evidence="3">
    <location>
        <begin position="251"/>
        <end position="265"/>
    </location>
</feature>
<feature type="domain" description="Ubiquitin-like" evidence="4">
    <location>
        <begin position="29"/>
        <end position="103"/>
    </location>
</feature>
<evidence type="ECO:0000259" key="4">
    <source>
        <dbReference type="PROSITE" id="PS50053"/>
    </source>
</evidence>
<evidence type="ECO:0000256" key="1">
    <source>
        <dbReference type="ARBA" id="ARBA00004123"/>
    </source>
</evidence>
<dbReference type="RefSeq" id="XP_028283571.1">
    <property type="nucleotide sequence ID" value="XM_028427770.1"/>
</dbReference>
<dbReference type="InterPro" id="IPR039336">
    <property type="entry name" value="Midnolin"/>
</dbReference>
<feature type="compositionally biased region" description="Polar residues" evidence="3">
    <location>
        <begin position="215"/>
        <end position="248"/>
    </location>
</feature>
<dbReference type="InterPro" id="IPR000626">
    <property type="entry name" value="Ubiquitin-like_dom"/>
</dbReference>
<protein>
    <submittedName>
        <fullName evidence="6">Midnolin-like</fullName>
    </submittedName>
</protein>
<keyword evidence="2" id="KW-0539">Nucleus</keyword>
<dbReference type="OrthoDB" id="1916003at2759"/>
<dbReference type="PANTHER" id="PTHR23010:SF1">
    <property type="entry name" value="MIDNOLIN"/>
    <property type="match status" value="1"/>
</dbReference>
<feature type="compositionally biased region" description="Low complexity" evidence="3">
    <location>
        <begin position="279"/>
        <end position="299"/>
    </location>
</feature>
<evidence type="ECO:0000256" key="3">
    <source>
        <dbReference type="SAM" id="MobiDB-lite"/>
    </source>
</evidence>
<dbReference type="PANTHER" id="PTHR23010">
    <property type="entry name" value="MIDNOLIN"/>
    <property type="match status" value="1"/>
</dbReference>
<evidence type="ECO:0000256" key="2">
    <source>
        <dbReference type="ARBA" id="ARBA00023242"/>
    </source>
</evidence>
<sequence>MEPQQQPGVCSFSHSAACGAGLSTGQSSMRLSITSTTGSPVELTVPGGETVEGLRTRVSQKLRLQSHRISLLHKNRHLTAGKLLELGVTDGSKLTLVPVIEAGLVCSTARAERPVMDVLESLTEVQINDFLSGRSPLTINLGIGANMMYVQLQLSAQDVKKLQQDRDLRTPELQSGLPTSGISSPPDFTSAHFSTNTTRSTTSPSCPMSSAALDSPQSTLSTQLSPQTPRASHTSHPATSSLFQSHSAHTPLCASSPPSLLSACPQPISPKQATTPVFSSGPTGSMAGPPSPAPASTFTESCVNGSSAAGLSKQPGAVIESLVNHSPGIISGTFSGTLAPCSQSSFSHPRRGIAIILHILNDLLRAASHHQGAPPASELLTAEGSRPTLTQKTERLSEAPDNDTLQPLHSSTEENQMLHCKLEHLQLLMHQRRLQRRTRRISHLSRASHPYQHCHHHP</sequence>
<dbReference type="GO" id="GO:0005634">
    <property type="term" value="C:nucleus"/>
    <property type="evidence" value="ECO:0007669"/>
    <property type="project" value="UniProtKB-SubCell"/>
</dbReference>
<feature type="compositionally biased region" description="Polar residues" evidence="3">
    <location>
        <begin position="172"/>
        <end position="193"/>
    </location>
</feature>
<dbReference type="PROSITE" id="PS50053">
    <property type="entry name" value="UBIQUITIN_2"/>
    <property type="match status" value="1"/>
</dbReference>
<accession>A0A6P7K7N7</accession>
<dbReference type="InParanoid" id="A0A6P7K7N7"/>
<feature type="compositionally biased region" description="Polar residues" evidence="3">
    <location>
        <begin position="269"/>
        <end position="278"/>
    </location>
</feature>
<dbReference type="SMART" id="SM00213">
    <property type="entry name" value="UBQ"/>
    <property type="match status" value="1"/>
</dbReference>
<organism evidence="5 6">
    <name type="scientific">Parambassis ranga</name>
    <name type="common">Indian glassy fish</name>
    <dbReference type="NCBI Taxonomy" id="210632"/>
    <lineage>
        <taxon>Eukaryota</taxon>
        <taxon>Metazoa</taxon>
        <taxon>Chordata</taxon>
        <taxon>Craniata</taxon>
        <taxon>Vertebrata</taxon>
        <taxon>Euteleostomi</taxon>
        <taxon>Actinopterygii</taxon>
        <taxon>Neopterygii</taxon>
        <taxon>Teleostei</taxon>
        <taxon>Neoteleostei</taxon>
        <taxon>Acanthomorphata</taxon>
        <taxon>Ovalentaria</taxon>
        <taxon>Ambassidae</taxon>
        <taxon>Parambassis</taxon>
    </lineage>
</organism>
<gene>
    <name evidence="6" type="primary">LOC114449904</name>
</gene>
<dbReference type="GeneID" id="114449904"/>
<keyword evidence="5" id="KW-1185">Reference proteome</keyword>
<feature type="region of interest" description="Disordered" evidence="3">
    <location>
        <begin position="170"/>
        <end position="310"/>
    </location>
</feature>
<evidence type="ECO:0000313" key="5">
    <source>
        <dbReference type="Proteomes" id="UP000515145"/>
    </source>
</evidence>
<dbReference type="SUPFAM" id="SSF54236">
    <property type="entry name" value="Ubiquitin-like"/>
    <property type="match status" value="1"/>
</dbReference>